<feature type="domain" description="Pseudouridine synthase RsuA/RluA-like" evidence="5">
    <location>
        <begin position="15"/>
        <end position="185"/>
    </location>
</feature>
<protein>
    <recommendedName>
        <fullName evidence="3">RNA pseudouridylate synthase</fullName>
    </recommendedName>
    <alternativeName>
        <fullName evidence="4">RNA-uridine isomerase</fullName>
    </alternativeName>
</protein>
<dbReference type="SUPFAM" id="SSF55120">
    <property type="entry name" value="Pseudouridine synthase"/>
    <property type="match status" value="1"/>
</dbReference>
<evidence type="ECO:0000256" key="2">
    <source>
        <dbReference type="ARBA" id="ARBA00010876"/>
    </source>
</evidence>
<dbReference type="Gene3D" id="3.30.2350.10">
    <property type="entry name" value="Pseudouridine synthase"/>
    <property type="match status" value="1"/>
</dbReference>
<evidence type="ECO:0000259" key="5">
    <source>
        <dbReference type="Pfam" id="PF00849"/>
    </source>
</evidence>
<dbReference type="InterPro" id="IPR006145">
    <property type="entry name" value="PsdUridine_synth_RsuA/RluA"/>
</dbReference>
<dbReference type="RefSeq" id="WP_227706118.1">
    <property type="nucleotide sequence ID" value="NZ_JAJEQX010000001.1"/>
</dbReference>
<evidence type="ECO:0000256" key="3">
    <source>
        <dbReference type="ARBA" id="ARBA00031870"/>
    </source>
</evidence>
<gene>
    <name evidence="6" type="ORF">LKD70_00605</name>
</gene>
<organism evidence="6 7">
    <name type="scientific">Ruminococcus turbiniformis</name>
    <dbReference type="NCBI Taxonomy" id="2881258"/>
    <lineage>
        <taxon>Bacteria</taxon>
        <taxon>Bacillati</taxon>
        <taxon>Bacillota</taxon>
        <taxon>Clostridia</taxon>
        <taxon>Eubacteriales</taxon>
        <taxon>Oscillospiraceae</taxon>
        <taxon>Ruminococcus</taxon>
    </lineage>
</organism>
<dbReference type="InterPro" id="IPR050188">
    <property type="entry name" value="RluA_PseudoU_synthase"/>
</dbReference>
<proteinExistence type="inferred from homology"/>
<evidence type="ECO:0000313" key="6">
    <source>
        <dbReference type="EMBL" id="MCC2252954.1"/>
    </source>
</evidence>
<dbReference type="PANTHER" id="PTHR21600:SF87">
    <property type="entry name" value="RNA PSEUDOURIDYLATE SYNTHASE DOMAIN-CONTAINING PROTEIN 1"/>
    <property type="match status" value="1"/>
</dbReference>
<evidence type="ECO:0000256" key="4">
    <source>
        <dbReference type="ARBA" id="ARBA00033164"/>
    </source>
</evidence>
<evidence type="ECO:0000313" key="7">
    <source>
        <dbReference type="Proteomes" id="UP001198151"/>
    </source>
</evidence>
<evidence type="ECO:0000256" key="1">
    <source>
        <dbReference type="ARBA" id="ARBA00000073"/>
    </source>
</evidence>
<name>A0ABS8FTW8_9FIRM</name>
<comment type="caution">
    <text evidence="6">The sequence shown here is derived from an EMBL/GenBank/DDBJ whole genome shotgun (WGS) entry which is preliminary data.</text>
</comment>
<dbReference type="PANTHER" id="PTHR21600">
    <property type="entry name" value="MITOCHONDRIAL RNA PSEUDOURIDINE SYNTHASE"/>
    <property type="match status" value="1"/>
</dbReference>
<reference evidence="6 7" key="1">
    <citation type="submission" date="2021-10" db="EMBL/GenBank/DDBJ databases">
        <title>Anaerobic single-cell dispensing facilitates the cultivation of human gut bacteria.</title>
        <authorList>
            <person name="Afrizal A."/>
        </authorList>
    </citation>
    <scope>NUCLEOTIDE SEQUENCE [LARGE SCALE GENOMIC DNA]</scope>
    <source>
        <strain evidence="6 7">CLA-AA-H200</strain>
    </source>
</reference>
<keyword evidence="7" id="KW-1185">Reference proteome</keyword>
<dbReference type="CDD" id="cd02869">
    <property type="entry name" value="PseudoU_synth_RluA_like"/>
    <property type="match status" value="1"/>
</dbReference>
<comment type="similarity">
    <text evidence="2">Belongs to the pseudouridine synthase RluA family.</text>
</comment>
<dbReference type="Pfam" id="PF00849">
    <property type="entry name" value="PseudoU_synth_2"/>
    <property type="match status" value="1"/>
</dbReference>
<sequence>MKPDINEMILYEDKHIIVCRKPAGIAVQSSRIGTPDMVSLLKNHLASSRARFNSSGSTAPVRTSGSGDPYLAVIHRLDQPVAGFLVFAKTPAAAKDLNRQLTASGFGKYYMALVSGVPSKKEGTLEDYLIRDGRTNTSRVCEKNVSGAKKAVLHYQVEEVRGGTSLVRIRLDTGRHHQIRVQMAHIGCPLIGDRKYGRQNSTDQSSEMPGGTGSQQPLCLFAYRLEFAHPEDHRKMEFMEPFPYFD</sequence>
<dbReference type="InterPro" id="IPR020103">
    <property type="entry name" value="PsdUridine_synth_cat_dom_sf"/>
</dbReference>
<accession>A0ABS8FTW8</accession>
<dbReference type="EMBL" id="JAJEQX010000001">
    <property type="protein sequence ID" value="MCC2252954.1"/>
    <property type="molecule type" value="Genomic_DNA"/>
</dbReference>
<dbReference type="Proteomes" id="UP001198151">
    <property type="component" value="Unassembled WGS sequence"/>
</dbReference>
<comment type="catalytic activity">
    <reaction evidence="1">
        <text>a uridine in RNA = a pseudouridine in RNA</text>
        <dbReference type="Rhea" id="RHEA:48348"/>
        <dbReference type="Rhea" id="RHEA-COMP:12068"/>
        <dbReference type="Rhea" id="RHEA-COMP:12069"/>
        <dbReference type="ChEBI" id="CHEBI:65314"/>
        <dbReference type="ChEBI" id="CHEBI:65315"/>
    </reaction>
</comment>